<dbReference type="AlphaFoldDB" id="A0A158EIK5"/>
<reference evidence="1" key="1">
    <citation type="submission" date="2016-01" db="EMBL/GenBank/DDBJ databases">
        <authorList>
            <person name="Peeters C."/>
        </authorList>
    </citation>
    <scope>NUCLEOTIDE SEQUENCE</scope>
    <source>
        <strain evidence="1">LMG 29321</strain>
    </source>
</reference>
<proteinExistence type="predicted"/>
<organism evidence="1 2">
    <name type="scientific">Caballeronia calidae</name>
    <dbReference type="NCBI Taxonomy" id="1777139"/>
    <lineage>
        <taxon>Bacteria</taxon>
        <taxon>Pseudomonadati</taxon>
        <taxon>Pseudomonadota</taxon>
        <taxon>Betaproteobacteria</taxon>
        <taxon>Burkholderiales</taxon>
        <taxon>Burkholderiaceae</taxon>
        <taxon>Caballeronia</taxon>
    </lineage>
</organism>
<gene>
    <name evidence="1" type="ORF">AWB78_08181</name>
</gene>
<dbReference type="RefSeq" id="WP_062612547.1">
    <property type="nucleotide sequence ID" value="NZ_FCOX02000127.1"/>
</dbReference>
<dbReference type="EMBL" id="FCOX02000127">
    <property type="protein sequence ID" value="SAL06668.1"/>
    <property type="molecule type" value="Genomic_DNA"/>
</dbReference>
<keyword evidence="2" id="KW-1185">Reference proteome</keyword>
<sequence length="62" mass="6826">MHIELIGITREHAMRLAADLTISGSAEHVLELLWRVQWSALTAVLGATDAKRLMTSQDVQAV</sequence>
<comment type="caution">
    <text evidence="1">The sequence shown here is derived from an EMBL/GenBank/DDBJ whole genome shotgun (WGS) entry which is preliminary data.</text>
</comment>
<accession>A0A158EIK5</accession>
<evidence type="ECO:0000313" key="2">
    <source>
        <dbReference type="Proteomes" id="UP000071859"/>
    </source>
</evidence>
<protein>
    <submittedName>
        <fullName evidence="1">Uncharacterized protein</fullName>
    </submittedName>
</protein>
<dbReference type="Proteomes" id="UP000071859">
    <property type="component" value="Unassembled WGS sequence"/>
</dbReference>
<evidence type="ECO:0000313" key="1">
    <source>
        <dbReference type="EMBL" id="SAL06668.1"/>
    </source>
</evidence>
<name>A0A158EIK5_9BURK</name>